<reference evidence="1" key="1">
    <citation type="submission" date="2021-01" db="EMBL/GenBank/DDBJ databases">
        <authorList>
            <person name="Corre E."/>
            <person name="Pelletier E."/>
            <person name="Niang G."/>
            <person name="Scheremetjew M."/>
            <person name="Finn R."/>
            <person name="Kale V."/>
            <person name="Holt S."/>
            <person name="Cochrane G."/>
            <person name="Meng A."/>
            <person name="Brown T."/>
            <person name="Cohen L."/>
        </authorList>
    </citation>
    <scope>NUCLEOTIDE SEQUENCE</scope>
    <source>
        <strain evidence="1">OF101</strain>
    </source>
</reference>
<dbReference type="PROSITE" id="PS51257">
    <property type="entry name" value="PROKAR_LIPOPROTEIN"/>
    <property type="match status" value="1"/>
</dbReference>
<accession>A0A7S1WY14</accession>
<organism evidence="1">
    <name type="scientific">Alexandrium catenella</name>
    <name type="common">Red tide dinoflagellate</name>
    <name type="synonym">Gonyaulax catenella</name>
    <dbReference type="NCBI Taxonomy" id="2925"/>
    <lineage>
        <taxon>Eukaryota</taxon>
        <taxon>Sar</taxon>
        <taxon>Alveolata</taxon>
        <taxon>Dinophyceae</taxon>
        <taxon>Gonyaulacales</taxon>
        <taxon>Pyrocystaceae</taxon>
        <taxon>Alexandrium</taxon>
    </lineage>
</organism>
<gene>
    <name evidence="1" type="ORF">ACAT0790_LOCUS69959</name>
</gene>
<proteinExistence type="predicted"/>
<name>A0A7S1WY14_ALECA</name>
<evidence type="ECO:0000313" key="1">
    <source>
        <dbReference type="EMBL" id="CAD9193182.1"/>
    </source>
</evidence>
<dbReference type="AlphaFoldDB" id="A0A7S1WY14"/>
<protein>
    <submittedName>
        <fullName evidence="1">Uncharacterized protein</fullName>
    </submittedName>
</protein>
<dbReference type="EMBL" id="HBGE01117294">
    <property type="protein sequence ID" value="CAD9193182.1"/>
    <property type="molecule type" value="Transcribed_RNA"/>
</dbReference>
<sequence>MASFARAPPLQPQPVPVLAACPAPPMRADLCMPALVQQPVQTLVRPPAVLPMQPALQPVVWPAARPVVQQVAAQVPPQLHQVRGQPFAAAQAVVPAPAQLQAPLRQPLPGASGAGPQTSHLSLSLENINRHFRQMLQFVAAHGFFQGPLAGAQGDIRINIPFCGSFSEAPTMASFVLDELLPSIPGARSARLYCSDVRCCGTEAMTTMIPADPRLRYEIQEKDLGSEMLPPAELAIGLHPQPLTKTPDRLWERIIENVLRSSKRCLFTCWMKSEAEELVRICSSLGSTCSLQRNPSPLPEGVTAAVDETASMRFHYIVLTRQPAHP</sequence>